<dbReference type="PRINTS" id="PR00337">
    <property type="entry name" value="LEUILEVALBP"/>
</dbReference>
<dbReference type="SUPFAM" id="SSF53822">
    <property type="entry name" value="Periplasmic binding protein-like I"/>
    <property type="match status" value="1"/>
</dbReference>
<evidence type="ECO:0000313" key="8">
    <source>
        <dbReference type="Proteomes" id="UP000063429"/>
    </source>
</evidence>
<dbReference type="Proteomes" id="UP000063429">
    <property type="component" value="Chromosome"/>
</dbReference>
<dbReference type="PANTHER" id="PTHR47235:SF1">
    <property type="entry name" value="BLR6548 PROTEIN"/>
    <property type="match status" value="1"/>
</dbReference>
<keyword evidence="4" id="KW-0029">Amino-acid transport</keyword>
<dbReference type="EMBL" id="CP011409">
    <property type="protein sequence ID" value="AKZ61811.1"/>
    <property type="molecule type" value="Genomic_DNA"/>
</dbReference>
<evidence type="ECO:0000313" key="7">
    <source>
        <dbReference type="EMBL" id="AKZ61811.1"/>
    </source>
</evidence>
<dbReference type="InterPro" id="IPR028082">
    <property type="entry name" value="Peripla_BP_I"/>
</dbReference>
<evidence type="ECO:0000256" key="3">
    <source>
        <dbReference type="ARBA" id="ARBA00022729"/>
    </source>
</evidence>
<dbReference type="InterPro" id="IPR000709">
    <property type="entry name" value="Leu_Ile_Val-bd"/>
</dbReference>
<evidence type="ECO:0000256" key="4">
    <source>
        <dbReference type="ARBA" id="ARBA00022970"/>
    </source>
</evidence>
<evidence type="ECO:0000256" key="5">
    <source>
        <dbReference type="SAM" id="MobiDB-lite"/>
    </source>
</evidence>
<keyword evidence="3" id="KW-0732">Signal</keyword>
<dbReference type="CDD" id="cd06326">
    <property type="entry name" value="PBP1_ABC_ligand_binding-like"/>
    <property type="match status" value="1"/>
</dbReference>
<evidence type="ECO:0000259" key="6">
    <source>
        <dbReference type="Pfam" id="PF13458"/>
    </source>
</evidence>
<evidence type="ECO:0000256" key="1">
    <source>
        <dbReference type="ARBA" id="ARBA00010062"/>
    </source>
</evidence>
<sequence length="367" mass="40213">MCSGAHGQHNPVEQPAESSNDIVVGQSADLSGPYAKITRQFITGANVYFAQLNSRGGIGGRRIRLLTLDDQNDPVQAVRNTHQLLDEHKAIALFGYIGAQTTAAVLPLLNERKVPYFAPVTGSRIVYTAFNRHVFTIRASYANEYDYLFSRFSQIGLKRMAIFNDATGQPYNAMMKGKISDASAQLVALESILGQDVEKIADKLLASRPDVVLIMSISQNVNSALIRSLRTKGYLGYFYCASLVCSPLLTSDLEEAASGLIISQIVPHPWKARTPIVHEYQKAMRTARVTQFSYLGLEGYIAAKVLAEGLSRASSKLTHEKLIVALETVNDKTYDNAGYQINFSPSSHQGSTYVDVVTVDRTGTVQP</sequence>
<keyword evidence="2" id="KW-0813">Transport</keyword>
<organism evidence="7 8">
    <name type="scientific">Herbaspirillum hiltneri N3</name>
    <dbReference type="NCBI Taxonomy" id="1262470"/>
    <lineage>
        <taxon>Bacteria</taxon>
        <taxon>Pseudomonadati</taxon>
        <taxon>Pseudomonadota</taxon>
        <taxon>Betaproteobacteria</taxon>
        <taxon>Burkholderiales</taxon>
        <taxon>Oxalobacteraceae</taxon>
        <taxon>Herbaspirillum</taxon>
    </lineage>
</organism>
<dbReference type="InterPro" id="IPR028081">
    <property type="entry name" value="Leu-bd"/>
</dbReference>
<protein>
    <submittedName>
        <fullName evidence="7">Branched-chain amino acid ABC transporter substrate-binding protein</fullName>
    </submittedName>
</protein>
<proteinExistence type="inferred from homology"/>
<name>A0ABN4HSM1_9BURK</name>
<dbReference type="PANTHER" id="PTHR47235">
    <property type="entry name" value="BLR6548 PROTEIN"/>
    <property type="match status" value="1"/>
</dbReference>
<keyword evidence="8" id="KW-1185">Reference proteome</keyword>
<reference evidence="8" key="1">
    <citation type="journal article" date="2015" name="Genome Announc.">
        <title>Complete Genome Sequence of Herbaspirillum hiltneri N3 (DSM 17495), Isolated from Surface-Sterilized Wheat Roots.</title>
        <authorList>
            <person name="Guizelini D."/>
            <person name="Saizaki P.M."/>
            <person name="Coimbra N.A."/>
            <person name="Weiss V.A."/>
            <person name="Faoro H."/>
            <person name="Sfeir M.Z."/>
            <person name="Baura V.A."/>
            <person name="Monteiro R.A."/>
            <person name="Chubatsu L.S."/>
            <person name="Souza E.M."/>
            <person name="Cruz L.M."/>
            <person name="Pedrosa F.O."/>
            <person name="Raittz R.T."/>
            <person name="Marchaukoski J.N."/>
            <person name="Steffens M.B."/>
        </authorList>
    </citation>
    <scope>NUCLEOTIDE SEQUENCE [LARGE SCALE GENOMIC DNA]</scope>
    <source>
        <strain evidence="8">N3</strain>
    </source>
</reference>
<accession>A0ABN4HSM1</accession>
<feature type="region of interest" description="Disordered" evidence="5">
    <location>
        <begin position="1"/>
        <end position="20"/>
    </location>
</feature>
<dbReference type="Gene3D" id="3.40.50.2300">
    <property type="match status" value="2"/>
</dbReference>
<comment type="similarity">
    <text evidence="1">Belongs to the leucine-binding protein family.</text>
</comment>
<gene>
    <name evidence="7" type="ORF">F506_03240</name>
</gene>
<dbReference type="Pfam" id="PF13458">
    <property type="entry name" value="Peripla_BP_6"/>
    <property type="match status" value="1"/>
</dbReference>
<feature type="domain" description="Leucine-binding protein" evidence="6">
    <location>
        <begin position="22"/>
        <end position="363"/>
    </location>
</feature>
<evidence type="ECO:0000256" key="2">
    <source>
        <dbReference type="ARBA" id="ARBA00022448"/>
    </source>
</evidence>